<keyword evidence="1" id="KW-1133">Transmembrane helix</keyword>
<dbReference type="RefSeq" id="XP_020049670.1">
    <property type="nucleotide sequence ID" value="XM_020191127.1"/>
</dbReference>
<keyword evidence="3" id="KW-1185">Reference proteome</keyword>
<dbReference type="Proteomes" id="UP000095038">
    <property type="component" value="Unassembled WGS sequence"/>
</dbReference>
<dbReference type="InParanoid" id="A0A1D2VP28"/>
<keyword evidence="1" id="KW-0472">Membrane</keyword>
<feature type="transmembrane region" description="Helical" evidence="1">
    <location>
        <begin position="385"/>
        <end position="408"/>
    </location>
</feature>
<reference evidence="3" key="1">
    <citation type="submission" date="2016-05" db="EMBL/GenBank/DDBJ databases">
        <title>Comparative genomics of biotechnologically important yeasts.</title>
        <authorList>
            <consortium name="DOE Joint Genome Institute"/>
            <person name="Riley R."/>
            <person name="Haridas S."/>
            <person name="Wolfe K.H."/>
            <person name="Lopes M.R."/>
            <person name="Hittinger C.T."/>
            <person name="Goker M."/>
            <person name="Salamov A."/>
            <person name="Wisecaver J."/>
            <person name="Long T.M."/>
            <person name="Aerts A.L."/>
            <person name="Barry K."/>
            <person name="Choi C."/>
            <person name="Clum A."/>
            <person name="Coughlan A.Y."/>
            <person name="Deshpande S."/>
            <person name="Douglass A.P."/>
            <person name="Hanson S.J."/>
            <person name="Klenk H.-P."/>
            <person name="Labutti K."/>
            <person name="Lapidus A."/>
            <person name="Lindquist E."/>
            <person name="Lipzen A."/>
            <person name="Meier-Kolthoff J.P."/>
            <person name="Ohm R.A."/>
            <person name="Otillar R.P."/>
            <person name="Pangilinan J."/>
            <person name="Peng Y."/>
            <person name="Rokas A."/>
            <person name="Rosa C.A."/>
            <person name="Scheuner C."/>
            <person name="Sibirny A.A."/>
            <person name="Slot J.C."/>
            <person name="Stielow J.B."/>
            <person name="Sun H."/>
            <person name="Kurtzman C.P."/>
            <person name="Blackwell M."/>
            <person name="Grigoriev I.V."/>
            <person name="Jeffries T.W."/>
        </authorList>
    </citation>
    <scope>NUCLEOTIDE SEQUENCE [LARGE SCALE GENOMIC DNA]</scope>
    <source>
        <strain evidence="3">DSM 1968</strain>
    </source>
</reference>
<accession>A0A1D2VP28</accession>
<dbReference type="AlphaFoldDB" id="A0A1D2VP28"/>
<feature type="transmembrane region" description="Helical" evidence="1">
    <location>
        <begin position="445"/>
        <end position="468"/>
    </location>
</feature>
<dbReference type="GeneID" id="30964763"/>
<sequence length="514" mass="59278">MNSSSFSGAILNYWYHIDEQSGTHTNASIKTNDTATSKLSKFRKNSLQNDESSNINNNDFELYNSFYSNNITTSNFDKCDSRIQEDENHTPVENATKKKKKKNLKKLKSFVFLKTKNISLKKIFFLNLLNTSILLVIQILLLFAFNTCNDTFLVNRRCLPQFRFEFIDQTNFAKDVLASARDVFKAVTFLANDMSDIDLNNNYNFDNEHISLIDFGNNTDANILEYYNTKEKNLKKSDKPKSDIDTFSTDNQYEISFLSYCRKKKINTEAGRNIFKNSKNDKFCTDSSSGVDIVSTLIRDSGIQIGEITKNDDLKLMGDSFVLVYEISLMNAKKLKKLKNNNLKIEADDTEKSNLDDDKMILEEGVSKALLLRKISRILPKLLELQFFIIVLSMLISFTYLVIIFFNLKVFNKDLNQNELDEKVEKQHGRIIKLFMGNRIKALKLYFIASLVITAINFAVAITLFEYIRKLSLLLKDKIGLAIIKPGEGYFLVWGSFSVSFSLFFMFLFFLFIK</sequence>
<evidence type="ECO:0000313" key="2">
    <source>
        <dbReference type="EMBL" id="ODV63363.1"/>
    </source>
</evidence>
<feature type="transmembrane region" description="Helical" evidence="1">
    <location>
        <begin position="123"/>
        <end position="145"/>
    </location>
</feature>
<gene>
    <name evidence="2" type="ORF">ASCRUDRAFT_5369</name>
</gene>
<proteinExistence type="predicted"/>
<feature type="transmembrane region" description="Helical" evidence="1">
    <location>
        <begin position="491"/>
        <end position="513"/>
    </location>
</feature>
<name>A0A1D2VP28_9ASCO</name>
<protein>
    <submittedName>
        <fullName evidence="2">Uncharacterized protein</fullName>
    </submittedName>
</protein>
<dbReference type="FunCoup" id="A0A1D2VP28">
    <property type="interactions" value="10"/>
</dbReference>
<dbReference type="EMBL" id="KV454475">
    <property type="protein sequence ID" value="ODV63363.1"/>
    <property type="molecule type" value="Genomic_DNA"/>
</dbReference>
<evidence type="ECO:0000313" key="3">
    <source>
        <dbReference type="Proteomes" id="UP000095038"/>
    </source>
</evidence>
<keyword evidence="1" id="KW-0812">Transmembrane</keyword>
<evidence type="ECO:0000256" key="1">
    <source>
        <dbReference type="SAM" id="Phobius"/>
    </source>
</evidence>
<organism evidence="2 3">
    <name type="scientific">Ascoidea rubescens DSM 1968</name>
    <dbReference type="NCBI Taxonomy" id="1344418"/>
    <lineage>
        <taxon>Eukaryota</taxon>
        <taxon>Fungi</taxon>
        <taxon>Dikarya</taxon>
        <taxon>Ascomycota</taxon>
        <taxon>Saccharomycotina</taxon>
        <taxon>Saccharomycetes</taxon>
        <taxon>Ascoideaceae</taxon>
        <taxon>Ascoidea</taxon>
    </lineage>
</organism>
<dbReference type="OrthoDB" id="4073891at2759"/>